<evidence type="ECO:0000259" key="3">
    <source>
        <dbReference type="Pfam" id="PF01557"/>
    </source>
</evidence>
<dbReference type="InterPro" id="IPR011234">
    <property type="entry name" value="Fumarylacetoacetase-like_C"/>
</dbReference>
<keyword evidence="2" id="KW-0479">Metal-binding</keyword>
<gene>
    <name evidence="4" type="ORF">FPZ49_34770</name>
</gene>
<dbReference type="GO" id="GO:0016787">
    <property type="term" value="F:hydrolase activity"/>
    <property type="evidence" value="ECO:0007669"/>
    <property type="project" value="UniProtKB-KW"/>
</dbReference>
<organism evidence="4 5">
    <name type="scientific">Paenibacillus cremeus</name>
    <dbReference type="NCBI Taxonomy" id="2163881"/>
    <lineage>
        <taxon>Bacteria</taxon>
        <taxon>Bacillati</taxon>
        <taxon>Bacillota</taxon>
        <taxon>Bacilli</taxon>
        <taxon>Bacillales</taxon>
        <taxon>Paenibacillaceae</taxon>
        <taxon>Paenibacillus</taxon>
    </lineage>
</organism>
<dbReference type="GO" id="GO:0044281">
    <property type="term" value="P:small molecule metabolic process"/>
    <property type="evidence" value="ECO:0007669"/>
    <property type="project" value="UniProtKB-ARBA"/>
</dbReference>
<dbReference type="InterPro" id="IPR051121">
    <property type="entry name" value="FAH"/>
</dbReference>
<evidence type="ECO:0000313" key="4">
    <source>
        <dbReference type="EMBL" id="TVX97901.1"/>
    </source>
</evidence>
<comment type="caution">
    <text evidence="4">The sequence shown here is derived from an EMBL/GenBank/DDBJ whole genome shotgun (WGS) entry which is preliminary data.</text>
</comment>
<dbReference type="EMBL" id="VNJI01000098">
    <property type="protein sequence ID" value="TVX97901.1"/>
    <property type="molecule type" value="Genomic_DNA"/>
</dbReference>
<dbReference type="RefSeq" id="WP_144855234.1">
    <property type="nucleotide sequence ID" value="NZ_VNJI01000098.1"/>
</dbReference>
<keyword evidence="5" id="KW-1185">Reference proteome</keyword>
<dbReference type="Pfam" id="PF01557">
    <property type="entry name" value="FAA_hydrolase"/>
    <property type="match status" value="1"/>
</dbReference>
<evidence type="ECO:0000256" key="1">
    <source>
        <dbReference type="ARBA" id="ARBA00010211"/>
    </source>
</evidence>
<dbReference type="PANTHER" id="PTHR42796:SF4">
    <property type="entry name" value="FUMARYLACETOACETATE HYDROLASE DOMAIN-CONTAINING PROTEIN 2A"/>
    <property type="match status" value="1"/>
</dbReference>
<sequence length="294" mass="32715">MRLATVKLDERKTAAAIVTNHGAVLLKAVNEKLNKNWCTDVFEIIKSGQLEELRAWYNNQGHQDLDRLTDSIISASKVVYEPLYRHPSKIWGIGLNYVEHAADLHEKAPTTEPASFMKPDTTIIGPKVTIEIPFQSQRTTAEAELGIIIGKTCKDVSEIDAPGVIAGFTTILDMTAEDILEKNPRYLTRSKSFDTFFSFGPHLVTPDDVEEVLDLKVSTFINGKVHRQNVVSNMTFKPWYLVSFHSKVMTLLPGDIISTGTPGAVVIRNGDIVECRIDGFEPLINGVKDLKAYT</sequence>
<dbReference type="AlphaFoldDB" id="A0A559JDF1"/>
<dbReference type="InterPro" id="IPR036663">
    <property type="entry name" value="Fumarylacetoacetase_C_sf"/>
</dbReference>
<dbReference type="SUPFAM" id="SSF56529">
    <property type="entry name" value="FAH"/>
    <property type="match status" value="1"/>
</dbReference>
<proteinExistence type="inferred from homology"/>
<dbReference type="Proteomes" id="UP000317036">
    <property type="component" value="Unassembled WGS sequence"/>
</dbReference>
<feature type="domain" description="Fumarylacetoacetase-like C-terminal" evidence="3">
    <location>
        <begin position="89"/>
        <end position="287"/>
    </location>
</feature>
<evidence type="ECO:0000256" key="2">
    <source>
        <dbReference type="ARBA" id="ARBA00022723"/>
    </source>
</evidence>
<comment type="similarity">
    <text evidence="1">Belongs to the FAH family.</text>
</comment>
<name>A0A559JDF1_9BACL</name>
<dbReference type="Gene3D" id="3.90.850.10">
    <property type="entry name" value="Fumarylacetoacetase-like, C-terminal domain"/>
    <property type="match status" value="1"/>
</dbReference>
<evidence type="ECO:0000313" key="5">
    <source>
        <dbReference type="Proteomes" id="UP000317036"/>
    </source>
</evidence>
<dbReference type="OrthoDB" id="9805307at2"/>
<dbReference type="PANTHER" id="PTHR42796">
    <property type="entry name" value="FUMARYLACETOACETATE HYDROLASE DOMAIN-CONTAINING PROTEIN 2A-RELATED"/>
    <property type="match status" value="1"/>
</dbReference>
<accession>A0A559JDF1</accession>
<dbReference type="GO" id="GO:0046872">
    <property type="term" value="F:metal ion binding"/>
    <property type="evidence" value="ECO:0007669"/>
    <property type="project" value="UniProtKB-KW"/>
</dbReference>
<keyword evidence="4" id="KW-0378">Hydrolase</keyword>
<protein>
    <submittedName>
        <fullName evidence="4">Fumarylacetoacetate hydrolase family protein</fullName>
    </submittedName>
</protein>
<reference evidence="4 5" key="1">
    <citation type="submission" date="2019-07" db="EMBL/GenBank/DDBJ databases">
        <authorList>
            <person name="Kim J."/>
        </authorList>
    </citation>
    <scope>NUCLEOTIDE SEQUENCE [LARGE SCALE GENOMIC DNA]</scope>
    <source>
        <strain evidence="4 5">JC52</strain>
    </source>
</reference>